<protein>
    <submittedName>
        <fullName evidence="2">Uncharacterized protein</fullName>
    </submittedName>
</protein>
<feature type="compositionally biased region" description="Basic and acidic residues" evidence="1">
    <location>
        <begin position="28"/>
        <end position="39"/>
    </location>
</feature>
<sequence length="68" mass="7689">MARPELKPYRVMIPGGFEATLMLSQETAERDYPTAREVKPGVVETKQAAPKRAPRRKSTRTKSETKKS</sequence>
<feature type="region of interest" description="Disordered" evidence="1">
    <location>
        <begin position="28"/>
        <end position="68"/>
    </location>
</feature>
<dbReference type="EMBL" id="OQ890312">
    <property type="protein sequence ID" value="WLJ25543.1"/>
    <property type="molecule type" value="Genomic_DNA"/>
</dbReference>
<reference evidence="2" key="1">
    <citation type="submission" date="2023-04" db="EMBL/GenBank/DDBJ databases">
        <title>The human skin virome in hidradenitis suppurativa patients.</title>
        <authorList>
            <person name="Jansen D."/>
        </authorList>
    </citation>
    <scope>NUCLEOTIDE SEQUENCE</scope>
    <source>
        <strain evidence="2">VC1_JansenPhageB</strain>
    </source>
</reference>
<organism evidence="2">
    <name type="scientific">Actinobacteria phage HS02</name>
    <dbReference type="NCBI Taxonomy" id="3056388"/>
    <lineage>
        <taxon>Viruses</taxon>
    </lineage>
</organism>
<accession>A0AA49X3W1</accession>
<evidence type="ECO:0000313" key="2">
    <source>
        <dbReference type="EMBL" id="WLJ25543.1"/>
    </source>
</evidence>
<proteinExistence type="predicted"/>
<name>A0AA49X3W1_9VIRU</name>
<evidence type="ECO:0000256" key="1">
    <source>
        <dbReference type="SAM" id="MobiDB-lite"/>
    </source>
</evidence>